<dbReference type="EMBL" id="ANNX02000048">
    <property type="protein sequence ID" value="KYC35968.1"/>
    <property type="molecule type" value="Genomic_DNA"/>
</dbReference>
<proteinExistence type="predicted"/>
<protein>
    <recommendedName>
        <fullName evidence="1">VWFA domain-containing protein</fullName>
    </recommendedName>
</protein>
<comment type="caution">
    <text evidence="2">The sequence shown here is derived from an EMBL/GenBank/DDBJ whole genome shotgun (WGS) entry which is preliminary data.</text>
</comment>
<dbReference type="Pfam" id="PF00092">
    <property type="entry name" value="VWA"/>
    <property type="match status" value="1"/>
</dbReference>
<dbReference type="InterPro" id="IPR011392">
    <property type="entry name" value="Tellurite-R_TerY"/>
</dbReference>
<keyword evidence="3" id="KW-1185">Reference proteome</keyword>
<dbReference type="SUPFAM" id="SSF53300">
    <property type="entry name" value="vWA-like"/>
    <property type="match status" value="1"/>
</dbReference>
<dbReference type="Proteomes" id="UP000076925">
    <property type="component" value="Unassembled WGS sequence"/>
</dbReference>
<dbReference type="STRING" id="128403.WA1_48730"/>
<dbReference type="SMART" id="SM00327">
    <property type="entry name" value="VWA"/>
    <property type="match status" value="1"/>
</dbReference>
<sequence length="224" mass="24782">MQDTLKLDEVVEFAENPEPRCPCVLLLDTSGSMQGTPVDALNQGLQTFKEELIKNSLAARRVEVAIVTFDSQVNVIQDFVTADQFNPPMLTAQGLTTMGSGIHKALDMIQDRKAQYRANGVAYYRPWVFMITDGEPQGEFEDVIDQATRRLQADEASKRVAFFTVGVENANMNRLGQIAVRNPLKLTGLNFVEMFVWLSASMSAVSHSKVDEQVALPPIGWGSV</sequence>
<accession>A0A139WU48</accession>
<evidence type="ECO:0000313" key="2">
    <source>
        <dbReference type="EMBL" id="KYC35968.1"/>
    </source>
</evidence>
<reference evidence="2 3" key="1">
    <citation type="journal article" date="2013" name="Genome Biol. Evol.">
        <title>Genomes of Stigonematalean cyanobacteria (subsection V) and the evolution of oxygenic photosynthesis from prokaryotes to plastids.</title>
        <authorList>
            <person name="Dagan T."/>
            <person name="Roettger M."/>
            <person name="Stucken K."/>
            <person name="Landan G."/>
            <person name="Koch R."/>
            <person name="Major P."/>
            <person name="Gould S.B."/>
            <person name="Goremykin V.V."/>
            <person name="Rippka R."/>
            <person name="Tandeau de Marsac N."/>
            <person name="Gugger M."/>
            <person name="Lockhart P.J."/>
            <person name="Allen J.F."/>
            <person name="Brune I."/>
            <person name="Maus I."/>
            <person name="Puhler A."/>
            <person name="Martin W.F."/>
        </authorList>
    </citation>
    <scope>NUCLEOTIDE SEQUENCE [LARGE SCALE GENOMIC DNA]</scope>
    <source>
        <strain evidence="2 3">PCC 7110</strain>
    </source>
</reference>
<feature type="domain" description="VWFA" evidence="1">
    <location>
        <begin position="22"/>
        <end position="214"/>
    </location>
</feature>
<evidence type="ECO:0000313" key="3">
    <source>
        <dbReference type="Proteomes" id="UP000076925"/>
    </source>
</evidence>
<dbReference type="RefSeq" id="WP_026134536.1">
    <property type="nucleotide sequence ID" value="NZ_KQ976354.1"/>
</dbReference>
<dbReference type="OrthoDB" id="9806395at2"/>
<dbReference type="Gene3D" id="3.40.50.410">
    <property type="entry name" value="von Willebrand factor, type A domain"/>
    <property type="match status" value="1"/>
</dbReference>
<dbReference type="InterPro" id="IPR036465">
    <property type="entry name" value="vWFA_dom_sf"/>
</dbReference>
<dbReference type="PIRSF" id="PIRSF020634">
    <property type="entry name" value="TerY_vWA"/>
    <property type="match status" value="1"/>
</dbReference>
<name>A0A139WU48_9CYAN</name>
<dbReference type="AlphaFoldDB" id="A0A139WU48"/>
<gene>
    <name evidence="2" type="ORF">WA1_48730</name>
</gene>
<organism evidence="2 3">
    <name type="scientific">Scytonema hofmannii PCC 7110</name>
    <dbReference type="NCBI Taxonomy" id="128403"/>
    <lineage>
        <taxon>Bacteria</taxon>
        <taxon>Bacillati</taxon>
        <taxon>Cyanobacteriota</taxon>
        <taxon>Cyanophyceae</taxon>
        <taxon>Nostocales</taxon>
        <taxon>Scytonemataceae</taxon>
        <taxon>Scytonema</taxon>
    </lineage>
</organism>
<dbReference type="InterPro" id="IPR002035">
    <property type="entry name" value="VWF_A"/>
</dbReference>
<dbReference type="PROSITE" id="PS50234">
    <property type="entry name" value="VWFA"/>
    <property type="match status" value="1"/>
</dbReference>
<evidence type="ECO:0000259" key="1">
    <source>
        <dbReference type="PROSITE" id="PS50234"/>
    </source>
</evidence>